<name>A0A4P9XQC4_9FUNG</name>
<keyword evidence="8" id="KW-0443">Lipid metabolism</keyword>
<evidence type="ECO:0000256" key="3">
    <source>
        <dbReference type="ARBA" id="ARBA00006288"/>
    </source>
</evidence>
<feature type="domain" description="Acyl-coenzyme A oxidase N-terminal" evidence="11">
    <location>
        <begin position="47"/>
        <end position="167"/>
    </location>
</feature>
<dbReference type="SUPFAM" id="SSF47203">
    <property type="entry name" value="Acyl-CoA dehydrogenase C-terminal domain-like"/>
    <property type="match status" value="1"/>
</dbReference>
<evidence type="ECO:0000256" key="9">
    <source>
        <dbReference type="ARBA" id="ARBA00023140"/>
    </source>
</evidence>
<proteinExistence type="inferred from homology"/>
<evidence type="ECO:0000256" key="6">
    <source>
        <dbReference type="ARBA" id="ARBA00022832"/>
    </source>
</evidence>
<dbReference type="STRING" id="78915.A0A4P9XQC4"/>
<keyword evidence="9" id="KW-0576">Peroxisome</keyword>
<keyword evidence="6" id="KW-0276">Fatty acid metabolism</keyword>
<dbReference type="InterPro" id="IPR046373">
    <property type="entry name" value="Acyl-CoA_Oxase/DH_mid-dom_sf"/>
</dbReference>
<feature type="domain" description="Acyl-CoA oxidase/dehydrogenase middle" evidence="10">
    <location>
        <begin position="169"/>
        <end position="279"/>
    </location>
</feature>
<dbReference type="GO" id="GO:0071949">
    <property type="term" value="F:FAD binding"/>
    <property type="evidence" value="ECO:0007669"/>
    <property type="project" value="InterPro"/>
</dbReference>
<dbReference type="EMBL" id="KZ992685">
    <property type="protein sequence ID" value="RKP07691.1"/>
    <property type="molecule type" value="Genomic_DNA"/>
</dbReference>
<dbReference type="InterPro" id="IPR009100">
    <property type="entry name" value="AcylCoA_DH/oxidase_NM_dom_sf"/>
</dbReference>
<dbReference type="Pfam" id="PF02770">
    <property type="entry name" value="Acyl-CoA_dh_M"/>
    <property type="match status" value="1"/>
</dbReference>
<reference evidence="14" key="1">
    <citation type="journal article" date="2018" name="Nat. Microbiol.">
        <title>Leveraging single-cell genomics to expand the fungal tree of life.</title>
        <authorList>
            <person name="Ahrendt S.R."/>
            <person name="Quandt C.A."/>
            <person name="Ciobanu D."/>
            <person name="Clum A."/>
            <person name="Salamov A."/>
            <person name="Andreopoulos B."/>
            <person name="Cheng J.F."/>
            <person name="Woyke T."/>
            <person name="Pelin A."/>
            <person name="Henrissat B."/>
            <person name="Reynolds N.K."/>
            <person name="Benny G.L."/>
            <person name="Smith M.E."/>
            <person name="James T.Y."/>
            <person name="Grigoriev I.V."/>
        </authorList>
    </citation>
    <scope>NUCLEOTIDE SEQUENCE [LARGE SCALE GENOMIC DNA]</scope>
    <source>
        <strain evidence="14">RSA 1356</strain>
    </source>
</reference>
<comment type="similarity">
    <text evidence="3">Belongs to the acyl-CoA oxidase family.</text>
</comment>
<evidence type="ECO:0000256" key="2">
    <source>
        <dbReference type="ARBA" id="ARBA00004275"/>
    </source>
</evidence>
<dbReference type="InterPro" id="IPR037069">
    <property type="entry name" value="AcylCoA_DH/ox_N_sf"/>
</dbReference>
<dbReference type="InterPro" id="IPR029320">
    <property type="entry name" value="Acyl-CoA_ox_N"/>
</dbReference>
<evidence type="ECO:0000259" key="10">
    <source>
        <dbReference type="Pfam" id="PF02770"/>
    </source>
</evidence>
<dbReference type="GO" id="GO:0003997">
    <property type="term" value="F:acyl-CoA oxidase activity"/>
    <property type="evidence" value="ECO:0007669"/>
    <property type="project" value="InterPro"/>
</dbReference>
<evidence type="ECO:0000256" key="8">
    <source>
        <dbReference type="ARBA" id="ARBA00023098"/>
    </source>
</evidence>
<evidence type="ECO:0000256" key="7">
    <source>
        <dbReference type="ARBA" id="ARBA00023002"/>
    </source>
</evidence>
<evidence type="ECO:0000259" key="12">
    <source>
        <dbReference type="Pfam" id="PF22924"/>
    </source>
</evidence>
<dbReference type="SUPFAM" id="SSF56645">
    <property type="entry name" value="Acyl-CoA dehydrogenase NM domain-like"/>
    <property type="match status" value="1"/>
</dbReference>
<evidence type="ECO:0000313" key="14">
    <source>
        <dbReference type="Proteomes" id="UP000271241"/>
    </source>
</evidence>
<accession>A0A4P9XQC4</accession>
<evidence type="ECO:0000259" key="11">
    <source>
        <dbReference type="Pfam" id="PF14749"/>
    </source>
</evidence>
<keyword evidence="4" id="KW-0285">Flavoprotein</keyword>
<dbReference type="GO" id="GO:0005777">
    <property type="term" value="C:peroxisome"/>
    <property type="evidence" value="ECO:0007669"/>
    <property type="project" value="UniProtKB-SubCell"/>
</dbReference>
<comment type="subcellular location">
    <subcellularLocation>
        <location evidence="2">Peroxisome</location>
    </subcellularLocation>
</comment>
<dbReference type="Pfam" id="PF22924">
    <property type="entry name" value="ACOX_C_alpha1"/>
    <property type="match status" value="1"/>
</dbReference>
<evidence type="ECO:0000256" key="5">
    <source>
        <dbReference type="ARBA" id="ARBA00022827"/>
    </source>
</evidence>
<dbReference type="Pfam" id="PF14749">
    <property type="entry name" value="Acyl-CoA_ox_N"/>
    <property type="match status" value="1"/>
</dbReference>
<keyword evidence="7" id="KW-0560">Oxidoreductase</keyword>
<keyword evidence="5" id="KW-0274">FAD</keyword>
<organism evidence="13 14">
    <name type="scientific">Thamnocephalis sphaerospora</name>
    <dbReference type="NCBI Taxonomy" id="78915"/>
    <lineage>
        <taxon>Eukaryota</taxon>
        <taxon>Fungi</taxon>
        <taxon>Fungi incertae sedis</taxon>
        <taxon>Zoopagomycota</taxon>
        <taxon>Zoopagomycotina</taxon>
        <taxon>Zoopagomycetes</taxon>
        <taxon>Zoopagales</taxon>
        <taxon>Sigmoideomycetaceae</taxon>
        <taxon>Thamnocephalis</taxon>
    </lineage>
</organism>
<gene>
    <name evidence="13" type="ORF">THASP1DRAFT_16686</name>
</gene>
<dbReference type="InterPro" id="IPR055060">
    <property type="entry name" value="ACOX_C_alpha1"/>
</dbReference>
<evidence type="ECO:0000256" key="1">
    <source>
        <dbReference type="ARBA" id="ARBA00001974"/>
    </source>
</evidence>
<dbReference type="FunFam" id="2.40.110.10:FF:000003">
    <property type="entry name" value="Acyl-coenzyme A oxidase"/>
    <property type="match status" value="1"/>
</dbReference>
<feature type="domain" description="Acyl-CoA oxidase C-alpha1" evidence="12">
    <location>
        <begin position="309"/>
        <end position="464"/>
    </location>
</feature>
<sequence>MTHSDQKNSSAAERLLLLQSHLVHGDSNVATGVRDLAEERAAASFNVVDMADFFAGGKEAADYMRTAYQIIRRDPILYLSTGSPFNDTQLQEREKTMAQIRRYVEISRNMKDPKQRAAFELAMNIYSESFSMRIYVHEMLFKQSFLLNGTVEQYEEWKDDIESWKCIGCYAMTELGHSSFLRGLETTAVFDRETDEFIINSPTITSTKWWIGMAGETATHTVAICQLIIDGKQYGTFWFVVQLRDYAAGRLMPGVTAGNIGPKAGRQGLDNGWIQFNGVRIPRKNMLMRWATVTREGKFTQAPHAALSYAALIPERLSCLFATANMCGQAATIATRYSCVRRQGPKDEKVMDFQTQQVRLMPAVATVYVCSVVSRVMMAHWGNMTSMINDQPEEFLRLLSDVHAVSAGFKAVSTWRGSEVLEMCRRACGGHAYSAHNALAGIIGDWGVVTTGGGDNIVLTQQTAVSRHAACIYCAEVVF</sequence>
<evidence type="ECO:0000256" key="4">
    <source>
        <dbReference type="ARBA" id="ARBA00022630"/>
    </source>
</evidence>
<dbReference type="Gene3D" id="1.10.540.10">
    <property type="entry name" value="Acyl-CoA dehydrogenase/oxidase, N-terminal domain"/>
    <property type="match status" value="1"/>
</dbReference>
<dbReference type="PANTHER" id="PTHR10909">
    <property type="entry name" value="ELECTRON TRANSPORT OXIDOREDUCTASE"/>
    <property type="match status" value="1"/>
</dbReference>
<comment type="cofactor">
    <cofactor evidence="1">
        <name>FAD</name>
        <dbReference type="ChEBI" id="CHEBI:57692"/>
    </cofactor>
</comment>
<dbReference type="GO" id="GO:0005504">
    <property type="term" value="F:fatty acid binding"/>
    <property type="evidence" value="ECO:0007669"/>
    <property type="project" value="TreeGrafter"/>
</dbReference>
<dbReference type="GO" id="GO:0055088">
    <property type="term" value="P:lipid homeostasis"/>
    <property type="evidence" value="ECO:0007669"/>
    <property type="project" value="TreeGrafter"/>
</dbReference>
<dbReference type="InterPro" id="IPR006091">
    <property type="entry name" value="Acyl-CoA_Oxase/DH_mid-dom"/>
</dbReference>
<dbReference type="InterPro" id="IPR036250">
    <property type="entry name" value="AcylCo_DH-like_C"/>
</dbReference>
<dbReference type="Gene3D" id="2.40.110.10">
    <property type="entry name" value="Butyryl-CoA Dehydrogenase, subunit A, domain 2"/>
    <property type="match status" value="1"/>
</dbReference>
<dbReference type="OrthoDB" id="538336at2759"/>
<dbReference type="Gene3D" id="1.20.140.10">
    <property type="entry name" value="Butyryl-CoA Dehydrogenase, subunit A, domain 3"/>
    <property type="match status" value="1"/>
</dbReference>
<dbReference type="InterPro" id="IPR012258">
    <property type="entry name" value="Acyl-CoA_oxidase"/>
</dbReference>
<dbReference type="GO" id="GO:0033540">
    <property type="term" value="P:fatty acid beta-oxidation using acyl-CoA oxidase"/>
    <property type="evidence" value="ECO:0007669"/>
    <property type="project" value="TreeGrafter"/>
</dbReference>
<evidence type="ECO:0000313" key="13">
    <source>
        <dbReference type="EMBL" id="RKP07691.1"/>
    </source>
</evidence>
<dbReference type="PANTHER" id="PTHR10909:SF352">
    <property type="entry name" value="ACYL-COENZYME A OXIDASE-LIKE PROTEIN"/>
    <property type="match status" value="1"/>
</dbReference>
<keyword evidence="14" id="KW-1185">Reference proteome</keyword>
<dbReference type="AlphaFoldDB" id="A0A4P9XQC4"/>
<protein>
    <submittedName>
        <fullName evidence="13">Acyl-CoA dehydrogenase/oxidase</fullName>
    </submittedName>
</protein>
<dbReference type="Proteomes" id="UP000271241">
    <property type="component" value="Unassembled WGS sequence"/>
</dbReference>